<accession>A0A6C0E0B8</accession>
<name>A0A6C0E0B8_9ZZZZ</name>
<dbReference type="PANTHER" id="PTHR16222:SF26">
    <property type="entry name" value="ADP-RIBOSYLHYDROLASE ARH1"/>
    <property type="match status" value="1"/>
</dbReference>
<dbReference type="InterPro" id="IPR036705">
    <property type="entry name" value="Ribosyl_crysJ1_sf"/>
</dbReference>
<comment type="similarity">
    <text evidence="1">Belongs to the ADP-ribosylglycohydrolase family.</text>
</comment>
<dbReference type="SUPFAM" id="SSF101478">
    <property type="entry name" value="ADP-ribosylglycohydrolase"/>
    <property type="match status" value="1"/>
</dbReference>
<dbReference type="InterPro" id="IPR005502">
    <property type="entry name" value="Ribosyl_crysJ1"/>
</dbReference>
<sequence>MPNNYYNIMILHALGDTIGFKNGDWEFNYHDAEKLEVLDYVNEMIYEFIDLGGINGIDISKWKISDDTMFHIAVAKGLLHKDKIIKYTKKYMLEEAEKMWNDKFNRYIGNTTSKYIKKFTKDFDARNAKYDIMAGGNGGAMRSLIVGACFHNNIPELINLSISLSQLTHNNAFGYLAGATCALFVAFALQKIEIKKWIGLLLEHLNGKEVKKFLSLDNLEQIYDHQTYIRYWMKYYDTKFDDNRQPIRNRAFANPMHRIRYYHDNFFKDDASIQLGSSGYLCMIMAYDALLDCDGKWEKLVVYSILHSGDSDTVGAIAGGLYGAHYGMGDVPKYMLDNIERKDEIKEVCDSLEKEYL</sequence>
<evidence type="ECO:0008006" key="4">
    <source>
        <dbReference type="Google" id="ProtNLM"/>
    </source>
</evidence>
<organism evidence="3">
    <name type="scientific">viral metagenome</name>
    <dbReference type="NCBI Taxonomy" id="1070528"/>
    <lineage>
        <taxon>unclassified sequences</taxon>
        <taxon>metagenomes</taxon>
        <taxon>organismal metagenomes</taxon>
    </lineage>
</organism>
<dbReference type="InterPro" id="IPR050792">
    <property type="entry name" value="ADP-ribosylglycohydrolase"/>
</dbReference>
<evidence type="ECO:0000256" key="1">
    <source>
        <dbReference type="ARBA" id="ARBA00010702"/>
    </source>
</evidence>
<dbReference type="PANTHER" id="PTHR16222">
    <property type="entry name" value="ADP-RIBOSYLGLYCOHYDROLASE"/>
    <property type="match status" value="1"/>
</dbReference>
<protein>
    <recommendedName>
        <fullName evidence="4">ADP-ribosylglycohydrolase</fullName>
    </recommendedName>
</protein>
<evidence type="ECO:0000256" key="2">
    <source>
        <dbReference type="ARBA" id="ARBA00022801"/>
    </source>
</evidence>
<evidence type="ECO:0000313" key="3">
    <source>
        <dbReference type="EMBL" id="QHT22061.1"/>
    </source>
</evidence>
<dbReference type="Pfam" id="PF03747">
    <property type="entry name" value="ADP_ribosyl_GH"/>
    <property type="match status" value="1"/>
</dbReference>
<dbReference type="EMBL" id="MN739701">
    <property type="protein sequence ID" value="QHT22061.1"/>
    <property type="molecule type" value="Genomic_DNA"/>
</dbReference>
<dbReference type="Gene3D" id="1.10.4080.10">
    <property type="entry name" value="ADP-ribosylation/Crystallin J1"/>
    <property type="match status" value="1"/>
</dbReference>
<reference evidence="3" key="1">
    <citation type="journal article" date="2020" name="Nature">
        <title>Giant virus diversity and host interactions through global metagenomics.</title>
        <authorList>
            <person name="Schulz F."/>
            <person name="Roux S."/>
            <person name="Paez-Espino D."/>
            <person name="Jungbluth S."/>
            <person name="Walsh D.A."/>
            <person name="Denef V.J."/>
            <person name="McMahon K.D."/>
            <person name="Konstantinidis K.T."/>
            <person name="Eloe-Fadrosh E.A."/>
            <person name="Kyrpides N.C."/>
            <person name="Woyke T."/>
        </authorList>
    </citation>
    <scope>NUCLEOTIDE SEQUENCE</scope>
    <source>
        <strain evidence="3">GVMAG-M-3300023179-103</strain>
    </source>
</reference>
<keyword evidence="2" id="KW-0378">Hydrolase</keyword>
<proteinExistence type="inferred from homology"/>
<dbReference type="AlphaFoldDB" id="A0A6C0E0B8"/>
<dbReference type="GO" id="GO:0016787">
    <property type="term" value="F:hydrolase activity"/>
    <property type="evidence" value="ECO:0007669"/>
    <property type="project" value="UniProtKB-KW"/>
</dbReference>